<evidence type="ECO:0000259" key="10">
    <source>
        <dbReference type="SMART" id="SM00861"/>
    </source>
</evidence>
<dbReference type="SUPFAM" id="SSF52518">
    <property type="entry name" value="Thiamin diphosphate-binding fold (THDP-binding)"/>
    <property type="match status" value="1"/>
</dbReference>
<dbReference type="GO" id="GO:0006006">
    <property type="term" value="P:glucose metabolic process"/>
    <property type="evidence" value="ECO:0007669"/>
    <property type="project" value="UniProtKB-KW"/>
</dbReference>
<name>A0A2I0TVB0_LIMLA</name>
<dbReference type="InterPro" id="IPR027110">
    <property type="entry name" value="PDHB_mito-type"/>
</dbReference>
<dbReference type="CDD" id="cd07036">
    <property type="entry name" value="TPP_PYR_E1-PDHc-beta_like"/>
    <property type="match status" value="1"/>
</dbReference>
<reference evidence="12" key="2">
    <citation type="submission" date="2017-12" db="EMBL/GenBank/DDBJ databases">
        <title>Genome sequence of the Bar-tailed Godwit (Limosa lapponica baueri).</title>
        <authorList>
            <person name="Lima N.C.B."/>
            <person name="Parody-Merino A.M."/>
            <person name="Battley P.F."/>
            <person name="Fidler A.E."/>
            <person name="Prosdocimi F."/>
        </authorList>
    </citation>
    <scope>NUCLEOTIDE SEQUENCE [LARGE SCALE GENOMIC DNA]</scope>
</reference>
<dbReference type="Gene3D" id="3.40.50.970">
    <property type="match status" value="1"/>
</dbReference>
<dbReference type="EC" id="1.2.4.1" evidence="9"/>
<evidence type="ECO:0000313" key="11">
    <source>
        <dbReference type="EMBL" id="PKU37737.1"/>
    </source>
</evidence>
<keyword evidence="3" id="KW-0313">Glucose metabolism</keyword>
<evidence type="ECO:0000256" key="5">
    <source>
        <dbReference type="ARBA" id="ARBA00023052"/>
    </source>
</evidence>
<dbReference type="InterPro" id="IPR029061">
    <property type="entry name" value="THDP-binding"/>
</dbReference>
<gene>
    <name evidence="11" type="ORF">llap_11963</name>
</gene>
<comment type="cofactor">
    <cofactor evidence="1 9">
        <name>thiamine diphosphate</name>
        <dbReference type="ChEBI" id="CHEBI:58937"/>
    </cofactor>
</comment>
<dbReference type="FunFam" id="3.40.50.970:FF:000001">
    <property type="entry name" value="Pyruvate dehydrogenase E1 beta subunit"/>
    <property type="match status" value="1"/>
</dbReference>
<keyword evidence="12" id="KW-1185">Reference proteome</keyword>
<dbReference type="PANTHER" id="PTHR11624">
    <property type="entry name" value="DEHYDROGENASE RELATED"/>
    <property type="match status" value="1"/>
</dbReference>
<dbReference type="SMART" id="SM00861">
    <property type="entry name" value="Transket_pyr"/>
    <property type="match status" value="1"/>
</dbReference>
<comment type="subunit">
    <text evidence="7">Heterotetramer of two PDHA1 and two PDHB subunits. The heterotetramer interacts with DLAT, and is part of the multimeric pyruvate dehydrogenase complex that contains multiple copies of pyruvate dehydrogenase (E1), dihydrolipoamide acetyltransferase (DLAT, E2) and lipoamide dehydrogenase (DLD, E3). These subunits are bound to an inner core composed of about 48 DLAT and 12 PDHX molecules. Interacts with DLAT.</text>
</comment>
<dbReference type="InterPro" id="IPR005475">
    <property type="entry name" value="Transketolase-like_Pyr-bd"/>
</dbReference>
<keyword evidence="4 9" id="KW-0560">Oxidoreductase</keyword>
<dbReference type="Gene3D" id="3.40.50.920">
    <property type="match status" value="1"/>
</dbReference>
<keyword evidence="5 9" id="KW-0786">Thiamine pyrophosphate</keyword>
<comment type="catalytic activity">
    <reaction evidence="8 9">
        <text>N(6)-[(R)-lipoyl]-L-lysyl-[protein] + pyruvate + H(+) = N(6)-[(R)-S(8)-acetyldihydrolipoyl]-L-lysyl-[protein] + CO2</text>
        <dbReference type="Rhea" id="RHEA:19189"/>
        <dbReference type="Rhea" id="RHEA-COMP:10474"/>
        <dbReference type="Rhea" id="RHEA-COMP:10478"/>
        <dbReference type="ChEBI" id="CHEBI:15361"/>
        <dbReference type="ChEBI" id="CHEBI:15378"/>
        <dbReference type="ChEBI" id="CHEBI:16526"/>
        <dbReference type="ChEBI" id="CHEBI:83099"/>
        <dbReference type="ChEBI" id="CHEBI:83111"/>
        <dbReference type="EC" id="1.2.4.1"/>
    </reaction>
</comment>
<dbReference type="GO" id="GO:0006086">
    <property type="term" value="P:pyruvate decarboxylation to acetyl-CoA"/>
    <property type="evidence" value="ECO:0007669"/>
    <property type="project" value="InterPro"/>
</dbReference>
<evidence type="ECO:0000256" key="9">
    <source>
        <dbReference type="RuleBase" id="RU364074"/>
    </source>
</evidence>
<dbReference type="EMBL" id="KZ507008">
    <property type="protein sequence ID" value="PKU37737.1"/>
    <property type="molecule type" value="Genomic_DNA"/>
</dbReference>
<dbReference type="GO" id="GO:0004739">
    <property type="term" value="F:pyruvate dehydrogenase (acetyl-transferring) activity"/>
    <property type="evidence" value="ECO:0007669"/>
    <property type="project" value="UniProtKB-UniRule"/>
</dbReference>
<proteinExistence type="predicted"/>
<dbReference type="InterPro" id="IPR009014">
    <property type="entry name" value="Transketo_C/PFOR_II"/>
</dbReference>
<feature type="domain" description="Transketolase-like pyrimidine-binding" evidence="10">
    <location>
        <begin position="48"/>
        <end position="220"/>
    </location>
</feature>
<dbReference type="OrthoDB" id="10266385at2759"/>
<reference evidence="12" key="1">
    <citation type="submission" date="2017-11" db="EMBL/GenBank/DDBJ databases">
        <authorList>
            <person name="Lima N.C."/>
            <person name="Parody-Merino A.M."/>
            <person name="Battley P.F."/>
            <person name="Fidler A.E."/>
            <person name="Prosdocimi F."/>
        </authorList>
    </citation>
    <scope>NUCLEOTIDE SEQUENCE [LARGE SCALE GENOMIC DNA]</scope>
</reference>
<evidence type="ECO:0000256" key="2">
    <source>
        <dbReference type="ARBA" id="ARBA00003754"/>
    </source>
</evidence>
<evidence type="ECO:0000313" key="12">
    <source>
        <dbReference type="Proteomes" id="UP000233556"/>
    </source>
</evidence>
<dbReference type="AlphaFoldDB" id="A0A2I0TVB0"/>
<evidence type="ECO:0000256" key="3">
    <source>
        <dbReference type="ARBA" id="ARBA00022526"/>
    </source>
</evidence>
<dbReference type="PANTHER" id="PTHR11624:SF96">
    <property type="entry name" value="PYRUVATE DEHYDROGENASE E1 COMPONENT SUBUNIT BETA, MITOCHONDRIAL"/>
    <property type="match status" value="1"/>
</dbReference>
<evidence type="ECO:0000256" key="6">
    <source>
        <dbReference type="ARBA" id="ARBA00023317"/>
    </source>
</evidence>
<dbReference type="SUPFAM" id="SSF52922">
    <property type="entry name" value="TK C-terminal domain-like"/>
    <property type="match status" value="1"/>
</dbReference>
<evidence type="ECO:0000256" key="1">
    <source>
        <dbReference type="ARBA" id="ARBA00001964"/>
    </source>
</evidence>
<evidence type="ECO:0000256" key="4">
    <source>
        <dbReference type="ARBA" id="ARBA00023002"/>
    </source>
</evidence>
<comment type="function">
    <text evidence="9">The pyruvate dehydrogenase complex catalyzes the overall conversion of pyruvate to acetyl-CoA and CO2.</text>
</comment>
<protein>
    <recommendedName>
        <fullName evidence="9">Pyruvate dehydrogenase E1 component subunit beta</fullName>
        <ecNumber evidence="9">1.2.4.1</ecNumber>
    </recommendedName>
</protein>
<sequence length="312" mass="33845">MAAAAAVLRHLAPVGARLARFPPRDRAAGRLLQQRRGFRLSAPAAIQVTVRDALNQALDEELERDERVFLLGEEVAQYDGAYKISRGLWKKYGDKRVIDTPISEMGFTGIAVGAAMAGLRPVCEFMTFNFSMQAIDQVINSAAKTCYMSAGSIAVPIVFRGPNGASAGVAAQHSQCFAAWYGHCPGLKVVSPWSSEDAKGLLKASIRDDNPGERRQIVINLRTIRPMDIETVEASVVKTNHLVTVEGGWPQFGVGAEICARIMEGSAFNYLDAPAVRVTGADVPMPYAKILEDNCIPQVKDIIFAVKKTLNI</sequence>
<keyword evidence="6 9" id="KW-0670">Pyruvate</keyword>
<evidence type="ECO:0000256" key="7">
    <source>
        <dbReference type="ARBA" id="ARBA00047041"/>
    </source>
</evidence>
<comment type="function">
    <text evidence="2">The pyruvate dehydrogenase complex catalyzes the overall conversion of pyruvate to acetyl-CoA and CO(2), and thereby links the glycolytic pathway to the tricarboxylic cycle.</text>
</comment>
<dbReference type="Pfam" id="PF02780">
    <property type="entry name" value="Transketolase_C"/>
    <property type="match status" value="1"/>
</dbReference>
<dbReference type="Proteomes" id="UP000233556">
    <property type="component" value="Unassembled WGS sequence"/>
</dbReference>
<keyword evidence="3" id="KW-0119">Carbohydrate metabolism</keyword>
<organism evidence="11 12">
    <name type="scientific">Limosa lapponica baueri</name>
    <dbReference type="NCBI Taxonomy" id="1758121"/>
    <lineage>
        <taxon>Eukaryota</taxon>
        <taxon>Metazoa</taxon>
        <taxon>Chordata</taxon>
        <taxon>Craniata</taxon>
        <taxon>Vertebrata</taxon>
        <taxon>Euteleostomi</taxon>
        <taxon>Archelosauria</taxon>
        <taxon>Archosauria</taxon>
        <taxon>Dinosauria</taxon>
        <taxon>Saurischia</taxon>
        <taxon>Theropoda</taxon>
        <taxon>Coelurosauria</taxon>
        <taxon>Aves</taxon>
        <taxon>Neognathae</taxon>
        <taxon>Neoaves</taxon>
        <taxon>Charadriiformes</taxon>
        <taxon>Scolopacidae</taxon>
        <taxon>Limosa</taxon>
    </lineage>
</organism>
<dbReference type="InterPro" id="IPR033248">
    <property type="entry name" value="Transketolase_C"/>
</dbReference>
<accession>A0A2I0TVB0</accession>
<evidence type="ECO:0000256" key="8">
    <source>
        <dbReference type="ARBA" id="ARBA00051231"/>
    </source>
</evidence>
<dbReference type="Pfam" id="PF02779">
    <property type="entry name" value="Transket_pyr"/>
    <property type="match status" value="1"/>
</dbReference>